<dbReference type="KEGG" id="saco:SAME_00159"/>
<organism evidence="5 6">
    <name type="scientific">Streptococcus acidominimus</name>
    <dbReference type="NCBI Taxonomy" id="1326"/>
    <lineage>
        <taxon>Bacteria</taxon>
        <taxon>Bacillati</taxon>
        <taxon>Bacillota</taxon>
        <taxon>Bacilli</taxon>
        <taxon>Lactobacillales</taxon>
        <taxon>Streptococcaceae</taxon>
        <taxon>Streptococcus</taxon>
    </lineage>
</organism>
<feature type="domain" description="CHY-type" evidence="4">
    <location>
        <begin position="7"/>
        <end position="84"/>
    </location>
</feature>
<dbReference type="InterPro" id="IPR016694">
    <property type="entry name" value="UCP017292"/>
</dbReference>
<dbReference type="InterPro" id="IPR037274">
    <property type="entry name" value="Znf_CHY_sf"/>
</dbReference>
<dbReference type="Proteomes" id="UP000215144">
    <property type="component" value="Chromosome 1"/>
</dbReference>
<sequence length="103" mass="11821">MLFHGLGLDAQSRCQHYHSQLDIASLKCSYCERYYACYHCHDALENHTFKATLSSEPYPVLCGVCLSYLTLKDYKNGSFPVCQSAFNPACYLHDAIYFKKESF</sequence>
<evidence type="ECO:0000259" key="4">
    <source>
        <dbReference type="PROSITE" id="PS51266"/>
    </source>
</evidence>
<dbReference type="Pfam" id="PF05495">
    <property type="entry name" value="zf-CHY"/>
    <property type="match status" value="1"/>
</dbReference>
<evidence type="ECO:0000256" key="3">
    <source>
        <dbReference type="ARBA" id="ARBA00022833"/>
    </source>
</evidence>
<dbReference type="EMBL" id="LT906454">
    <property type="protein sequence ID" value="SNV32476.1"/>
    <property type="molecule type" value="Genomic_DNA"/>
</dbReference>
<dbReference type="SUPFAM" id="SSF161219">
    <property type="entry name" value="CHY zinc finger-like"/>
    <property type="match status" value="1"/>
</dbReference>
<keyword evidence="2" id="KW-0863">Zinc-finger</keyword>
<keyword evidence="3" id="KW-0862">Zinc</keyword>
<dbReference type="InterPro" id="IPR008913">
    <property type="entry name" value="Znf_CHY"/>
</dbReference>
<evidence type="ECO:0000256" key="2">
    <source>
        <dbReference type="ARBA" id="ARBA00022771"/>
    </source>
</evidence>
<dbReference type="RefSeq" id="WP_017768644.1">
    <property type="nucleotide sequence ID" value="NZ_LT906454.1"/>
</dbReference>
<gene>
    <name evidence="5" type="ORF">SAMEA4504048_00159</name>
</gene>
<name>A0A239WEF2_STRAI</name>
<proteinExistence type="predicted"/>
<dbReference type="PIRSF" id="PIRSF017292">
    <property type="entry name" value="UCP017292_Znf_CHY"/>
    <property type="match status" value="1"/>
</dbReference>
<accession>A0A239WEF2</accession>
<protein>
    <submittedName>
        <fullName evidence="5">Zinc finger protein</fullName>
    </submittedName>
</protein>
<dbReference type="PROSITE" id="PS51266">
    <property type="entry name" value="ZF_CHY"/>
    <property type="match status" value="1"/>
</dbReference>
<dbReference type="GO" id="GO:0008270">
    <property type="term" value="F:zinc ion binding"/>
    <property type="evidence" value="ECO:0007669"/>
    <property type="project" value="UniProtKB-KW"/>
</dbReference>
<evidence type="ECO:0000313" key="6">
    <source>
        <dbReference type="Proteomes" id="UP000215144"/>
    </source>
</evidence>
<dbReference type="AlphaFoldDB" id="A0A239WEF2"/>
<evidence type="ECO:0000256" key="1">
    <source>
        <dbReference type="ARBA" id="ARBA00022723"/>
    </source>
</evidence>
<keyword evidence="1" id="KW-0479">Metal-binding</keyword>
<evidence type="ECO:0000313" key="5">
    <source>
        <dbReference type="EMBL" id="SNV32476.1"/>
    </source>
</evidence>
<reference evidence="5 6" key="1">
    <citation type="submission" date="2017-06" db="EMBL/GenBank/DDBJ databases">
        <authorList>
            <consortium name="Pathogen Informatics"/>
        </authorList>
    </citation>
    <scope>NUCLEOTIDE SEQUENCE [LARGE SCALE GENOMIC DNA]</scope>
    <source>
        <strain evidence="5 6">NCTC11291</strain>
    </source>
</reference>